<organism evidence="3 4">
    <name type="scientific">Blautia hominis</name>
    <dbReference type="NCBI Taxonomy" id="2025493"/>
    <lineage>
        <taxon>Bacteria</taxon>
        <taxon>Bacillati</taxon>
        <taxon>Bacillota</taxon>
        <taxon>Clostridia</taxon>
        <taxon>Lachnospirales</taxon>
        <taxon>Lachnospiraceae</taxon>
        <taxon>Blautia</taxon>
    </lineage>
</organism>
<proteinExistence type="predicted"/>
<dbReference type="Proteomes" id="UP001600943">
    <property type="component" value="Unassembled WGS sequence"/>
</dbReference>
<reference evidence="3 4" key="1">
    <citation type="submission" date="2024-04" db="EMBL/GenBank/DDBJ databases">
        <title>Defined microbial consortia suppress multidrug-resistant proinflammatory Enterobacteriaceae via ecological control.</title>
        <authorList>
            <person name="Furuichi M."/>
            <person name="Kawaguchi T."/>
            <person name="Pust M."/>
            <person name="Yasuma K."/>
            <person name="Plichta D."/>
            <person name="Hasegawa N."/>
            <person name="Ohya T."/>
            <person name="Bhattarai S."/>
            <person name="Sasajima S."/>
            <person name="Aoto Y."/>
            <person name="Tuganbaev T."/>
            <person name="Yaginuma M."/>
            <person name="Ueda M."/>
            <person name="Okahashi N."/>
            <person name="Amafuji K."/>
            <person name="Kiridooshi Y."/>
            <person name="Sugita K."/>
            <person name="Strazar M."/>
            <person name="Skelly A."/>
            <person name="Suda W."/>
            <person name="Hattori M."/>
            <person name="Nakamoto N."/>
            <person name="Caballero S."/>
            <person name="Norman J."/>
            <person name="Olle B."/>
            <person name="Tanoue T."/>
            <person name="Arita M."/>
            <person name="Bucci V."/>
            <person name="Atarashi K."/>
            <person name="Xavier R."/>
            <person name="Honda K."/>
        </authorList>
    </citation>
    <scope>NUCLEOTIDE SEQUENCE [LARGE SCALE GENOMIC DNA]</scope>
    <source>
        <strain evidence="4">k04-0078-D8-1</strain>
    </source>
</reference>
<protein>
    <submittedName>
        <fullName evidence="3">Uncharacterized protein</fullName>
    </submittedName>
</protein>
<accession>A0ABQ0BDG0</accession>
<feature type="transmembrane region" description="Helical" evidence="2">
    <location>
        <begin position="27"/>
        <end position="50"/>
    </location>
</feature>
<evidence type="ECO:0000313" key="3">
    <source>
        <dbReference type="EMBL" id="GAA6409464.1"/>
    </source>
</evidence>
<feature type="compositionally biased region" description="Polar residues" evidence="1">
    <location>
        <begin position="1"/>
        <end position="15"/>
    </location>
</feature>
<name>A0ABQ0BDG0_9FIRM</name>
<sequence>MSKRLQISGNNSTIENAGKKKSRSIQITGAACMGNFFVGIGKLMMGMYILQNCGINSLSAMDLK</sequence>
<dbReference type="EMBL" id="BAABYW010000001">
    <property type="protein sequence ID" value="GAA6409464.1"/>
    <property type="molecule type" value="Genomic_DNA"/>
</dbReference>
<keyword evidence="2" id="KW-0812">Transmembrane</keyword>
<evidence type="ECO:0000313" key="4">
    <source>
        <dbReference type="Proteomes" id="UP001600943"/>
    </source>
</evidence>
<feature type="region of interest" description="Disordered" evidence="1">
    <location>
        <begin position="1"/>
        <end position="22"/>
    </location>
</feature>
<keyword evidence="4" id="KW-1185">Reference proteome</keyword>
<evidence type="ECO:0000256" key="2">
    <source>
        <dbReference type="SAM" id="Phobius"/>
    </source>
</evidence>
<comment type="caution">
    <text evidence="3">The sequence shown here is derived from an EMBL/GenBank/DDBJ whole genome shotgun (WGS) entry which is preliminary data.</text>
</comment>
<keyword evidence="2" id="KW-0472">Membrane</keyword>
<gene>
    <name evidence="3" type="ORF">K040078D81_35810</name>
</gene>
<evidence type="ECO:0000256" key="1">
    <source>
        <dbReference type="SAM" id="MobiDB-lite"/>
    </source>
</evidence>
<keyword evidence="2" id="KW-1133">Transmembrane helix</keyword>